<accession>A0ABW1BIX3</accession>
<sequence>MQKEDPRQIAAARRRVEQGQVRRWALKVEHELRDLERRRASRDEKRYRVPTGFEEREGEREVELRSLRDLLRRGLDPNKSRVFNGRALLVVRCKSKGHCLARVYATPYRPIFVPQNADFPAGQTKENRFAHLESSKMLKSYFPEVRLRDTWIEEYPDEALRDELIERERGLAPRPSKERMEEIDIQTTDFAIRGMTVIQPRHGDKEVTWQGVQVQPSWYLTCRCGTRILASYLVVEALQASTQQVFA</sequence>
<gene>
    <name evidence="1" type="ORF">ACFQGO_37675</name>
</gene>
<organism evidence="1 2">
    <name type="scientific">Streptomyces heilongjiangensis</name>
    <dbReference type="NCBI Taxonomy" id="945052"/>
    <lineage>
        <taxon>Bacteria</taxon>
        <taxon>Bacillati</taxon>
        <taxon>Actinomycetota</taxon>
        <taxon>Actinomycetes</taxon>
        <taxon>Kitasatosporales</taxon>
        <taxon>Streptomycetaceae</taxon>
        <taxon>Streptomyces</taxon>
    </lineage>
</organism>
<dbReference type="EMBL" id="JBHSNZ010000055">
    <property type="protein sequence ID" value="MFC5813166.1"/>
    <property type="molecule type" value="Genomic_DNA"/>
</dbReference>
<reference evidence="2" key="1">
    <citation type="journal article" date="2019" name="Int. J. Syst. Evol. Microbiol.">
        <title>The Global Catalogue of Microorganisms (GCM) 10K type strain sequencing project: providing services to taxonomists for standard genome sequencing and annotation.</title>
        <authorList>
            <consortium name="The Broad Institute Genomics Platform"/>
            <consortium name="The Broad Institute Genome Sequencing Center for Infectious Disease"/>
            <person name="Wu L."/>
            <person name="Ma J."/>
        </authorList>
    </citation>
    <scope>NUCLEOTIDE SEQUENCE [LARGE SCALE GENOMIC DNA]</scope>
    <source>
        <strain evidence="2">JCM 9918</strain>
    </source>
</reference>
<proteinExistence type="predicted"/>
<name>A0ABW1BIX3_9ACTN</name>
<dbReference type="RefSeq" id="WP_272173357.1">
    <property type="nucleotide sequence ID" value="NZ_JAQOSL010000099.1"/>
</dbReference>
<evidence type="ECO:0000313" key="2">
    <source>
        <dbReference type="Proteomes" id="UP001596112"/>
    </source>
</evidence>
<comment type="caution">
    <text evidence="1">The sequence shown here is derived from an EMBL/GenBank/DDBJ whole genome shotgun (WGS) entry which is preliminary data.</text>
</comment>
<dbReference type="Proteomes" id="UP001596112">
    <property type="component" value="Unassembled WGS sequence"/>
</dbReference>
<evidence type="ECO:0000313" key="1">
    <source>
        <dbReference type="EMBL" id="MFC5813166.1"/>
    </source>
</evidence>
<protein>
    <submittedName>
        <fullName evidence="1">Uncharacterized protein</fullName>
    </submittedName>
</protein>
<keyword evidence="2" id="KW-1185">Reference proteome</keyword>